<keyword evidence="2" id="KW-1185">Reference proteome</keyword>
<dbReference type="SUPFAM" id="SSF53098">
    <property type="entry name" value="Ribonuclease H-like"/>
    <property type="match status" value="1"/>
</dbReference>
<gene>
    <name evidence="1" type="ORF">RFULGI_LOCUS15235</name>
</gene>
<dbReference type="Proteomes" id="UP000789396">
    <property type="component" value="Unassembled WGS sequence"/>
</dbReference>
<feature type="non-terminal residue" evidence="1">
    <location>
        <position position="283"/>
    </location>
</feature>
<dbReference type="EMBL" id="CAJVPZ010048038">
    <property type="protein sequence ID" value="CAG8773454.1"/>
    <property type="molecule type" value="Genomic_DNA"/>
</dbReference>
<reference evidence="1" key="1">
    <citation type="submission" date="2021-06" db="EMBL/GenBank/DDBJ databases">
        <authorList>
            <person name="Kallberg Y."/>
            <person name="Tangrot J."/>
            <person name="Rosling A."/>
        </authorList>
    </citation>
    <scope>NUCLEOTIDE SEQUENCE</scope>
    <source>
        <strain evidence="1">IN212</strain>
    </source>
</reference>
<organism evidence="1 2">
    <name type="scientific">Racocetra fulgida</name>
    <dbReference type="NCBI Taxonomy" id="60492"/>
    <lineage>
        <taxon>Eukaryota</taxon>
        <taxon>Fungi</taxon>
        <taxon>Fungi incertae sedis</taxon>
        <taxon>Mucoromycota</taxon>
        <taxon>Glomeromycotina</taxon>
        <taxon>Glomeromycetes</taxon>
        <taxon>Diversisporales</taxon>
        <taxon>Gigasporaceae</taxon>
        <taxon>Racocetra</taxon>
    </lineage>
</organism>
<evidence type="ECO:0000313" key="2">
    <source>
        <dbReference type="Proteomes" id="UP000789396"/>
    </source>
</evidence>
<accession>A0A9N9JBA9</accession>
<evidence type="ECO:0000313" key="1">
    <source>
        <dbReference type="EMBL" id="CAG8773454.1"/>
    </source>
</evidence>
<dbReference type="InterPro" id="IPR012337">
    <property type="entry name" value="RNaseH-like_sf"/>
</dbReference>
<name>A0A9N9JBA9_9GLOM</name>
<comment type="caution">
    <text evidence="1">The sequence shown here is derived from an EMBL/GenBank/DDBJ whole genome shotgun (WGS) entry which is preliminary data.</text>
</comment>
<dbReference type="AlphaFoldDB" id="A0A9N9JBA9"/>
<proteinExistence type="predicted"/>
<protein>
    <submittedName>
        <fullName evidence="1">3173_t:CDS:1</fullName>
    </submittedName>
</protein>
<dbReference type="OrthoDB" id="2425836at2759"/>
<feature type="non-terminal residue" evidence="1">
    <location>
        <position position="1"/>
    </location>
</feature>
<sequence length="283" mass="32684">DGHWEGTCKFCEKFYSRAKPNTLRAHLANSCKNISEEWRRHFNYILVNNLEDIPTDEPLYGMPNSTLSVIKGKKADKQLTNWFDSHTFAERMIQHANKITKFFKKSHRAAAVLNQKILQYQISGGGLKTYDIQENHSEIINPAILIILHSRGFFSDMQYLSDVLLPIKDAILSIEANRSTLADCYINLIKIAAAIQNLLANEYKGFRNDCIKKFKNQFEEFNDPAYQLAYFLHPAYKGQMGKNKESCEVLIMQLRWYKEQEQYINGVPNPYIAPYTIGSDTPL</sequence>